<reference evidence="1" key="1">
    <citation type="submission" date="2020-05" db="EMBL/GenBank/DDBJ databases">
        <title>Fertoebacter nigrum gen. nov., sp. nov., a new member of the family Rhodobacteraceae.</title>
        <authorList>
            <person name="Szuroczki S."/>
            <person name="Abbaszade G."/>
            <person name="Buni D."/>
            <person name="Schumann P."/>
            <person name="Toth E."/>
        </authorList>
    </citation>
    <scope>NUCLEOTIDE SEQUENCE</scope>
    <source>
        <strain evidence="1">RG-N-1a</strain>
    </source>
</reference>
<proteinExistence type="predicted"/>
<comment type="caution">
    <text evidence="1">The sequence shown here is derived from an EMBL/GenBank/DDBJ whole genome shotgun (WGS) entry which is preliminary data.</text>
</comment>
<dbReference type="AlphaFoldDB" id="A0A8X8H1S2"/>
<gene>
    <name evidence="1" type="ORF">GEU84_009765</name>
</gene>
<sequence>MTCSIVPLRPVDRLRQDAGPIAAIYRDLDTQTAEQVVTRALGELALTMAGLSAQMRARDLSDLHRQLRRVQRMAEHLGMVSLALVARDVRQCLDSSDVTAFSAVWSRLMRVAEQSLSQDGKPLDQTV</sequence>
<protein>
    <recommendedName>
        <fullName evidence="3">Hpt domain-containing protein</fullName>
    </recommendedName>
</protein>
<name>A0A8X8H1S2_9RHOB</name>
<evidence type="ECO:0008006" key="3">
    <source>
        <dbReference type="Google" id="ProtNLM"/>
    </source>
</evidence>
<dbReference type="EMBL" id="WHUT02000005">
    <property type="protein sequence ID" value="NUB44669.1"/>
    <property type="molecule type" value="Genomic_DNA"/>
</dbReference>
<accession>A0A8X8H1S2</accession>
<keyword evidence="2" id="KW-1185">Reference proteome</keyword>
<dbReference type="Proteomes" id="UP000484076">
    <property type="component" value="Unassembled WGS sequence"/>
</dbReference>
<dbReference type="RefSeq" id="WP_152825941.1">
    <property type="nucleotide sequence ID" value="NZ_WHUT02000005.1"/>
</dbReference>
<dbReference type="GO" id="GO:0000160">
    <property type="term" value="P:phosphorelay signal transduction system"/>
    <property type="evidence" value="ECO:0007669"/>
    <property type="project" value="InterPro"/>
</dbReference>
<dbReference type="SUPFAM" id="SSF47226">
    <property type="entry name" value="Histidine-containing phosphotransfer domain, HPT domain"/>
    <property type="match status" value="1"/>
</dbReference>
<dbReference type="InterPro" id="IPR036641">
    <property type="entry name" value="HPT_dom_sf"/>
</dbReference>
<evidence type="ECO:0000313" key="1">
    <source>
        <dbReference type="EMBL" id="NUB44669.1"/>
    </source>
</evidence>
<organism evidence="1 2">
    <name type="scientific">Fertoeibacter niger</name>
    <dbReference type="NCBI Taxonomy" id="2656921"/>
    <lineage>
        <taxon>Bacteria</taxon>
        <taxon>Pseudomonadati</taxon>
        <taxon>Pseudomonadota</taxon>
        <taxon>Alphaproteobacteria</taxon>
        <taxon>Rhodobacterales</taxon>
        <taxon>Paracoccaceae</taxon>
        <taxon>Fertoeibacter</taxon>
    </lineage>
</organism>
<evidence type="ECO:0000313" key="2">
    <source>
        <dbReference type="Proteomes" id="UP000484076"/>
    </source>
</evidence>